<evidence type="ECO:0000313" key="9">
    <source>
        <dbReference type="Proteomes" id="UP000276260"/>
    </source>
</evidence>
<evidence type="ECO:0000256" key="4">
    <source>
        <dbReference type="ARBA" id="ARBA00023125"/>
    </source>
</evidence>
<evidence type="ECO:0000313" key="8">
    <source>
        <dbReference type="EMBL" id="RRJ23852.1"/>
    </source>
</evidence>
<feature type="domain" description="RNA polymerase sigma-70 region 2" evidence="6">
    <location>
        <begin position="24"/>
        <end position="90"/>
    </location>
</feature>
<dbReference type="SUPFAM" id="SSF88659">
    <property type="entry name" value="Sigma3 and sigma4 domains of RNA polymerase sigma factors"/>
    <property type="match status" value="1"/>
</dbReference>
<evidence type="ECO:0000256" key="3">
    <source>
        <dbReference type="ARBA" id="ARBA00023082"/>
    </source>
</evidence>
<keyword evidence="4" id="KW-0238">DNA-binding</keyword>
<evidence type="ECO:0000256" key="1">
    <source>
        <dbReference type="ARBA" id="ARBA00010641"/>
    </source>
</evidence>
<name>A0A3P3QRK5_9GAMM</name>
<dbReference type="OrthoDB" id="9784272at2"/>
<dbReference type="InterPro" id="IPR039425">
    <property type="entry name" value="RNA_pol_sigma-70-like"/>
</dbReference>
<dbReference type="CDD" id="cd06171">
    <property type="entry name" value="Sigma70_r4"/>
    <property type="match status" value="1"/>
</dbReference>
<accession>A0A3P3QRK5</accession>
<dbReference type="GO" id="GO:0003677">
    <property type="term" value="F:DNA binding"/>
    <property type="evidence" value="ECO:0007669"/>
    <property type="project" value="UniProtKB-KW"/>
</dbReference>
<comment type="caution">
    <text evidence="8">The sequence shown here is derived from an EMBL/GenBank/DDBJ whole genome shotgun (WGS) entry which is preliminary data.</text>
</comment>
<dbReference type="InterPro" id="IPR013325">
    <property type="entry name" value="RNA_pol_sigma_r2"/>
</dbReference>
<sequence length="187" mass="21904">MFKRSDESLIEKAIGGDAKAWQQLVSRYQAPLYYFGLRLLGSPDDARDLLQDVLIVLCRNLAQYRGDSSFKSWLFGIANYRAMDMLRKRKTTTEFTEEHDFYDDEAPSFEQQLYGQQTQRLVQQQLRCLPPEQRLVVELRFYQQFTFDEIADQLALSSNTIKSRFYAALDKLRTQLELADVEQSANF</sequence>
<organism evidence="8 9">
    <name type="scientific">Rheinheimera mesophila</name>
    <dbReference type="NCBI Taxonomy" id="1547515"/>
    <lineage>
        <taxon>Bacteria</taxon>
        <taxon>Pseudomonadati</taxon>
        <taxon>Pseudomonadota</taxon>
        <taxon>Gammaproteobacteria</taxon>
        <taxon>Chromatiales</taxon>
        <taxon>Chromatiaceae</taxon>
        <taxon>Rheinheimera</taxon>
    </lineage>
</organism>
<comment type="similarity">
    <text evidence="1">Belongs to the sigma-70 factor family. ECF subfamily.</text>
</comment>
<evidence type="ECO:0000256" key="2">
    <source>
        <dbReference type="ARBA" id="ARBA00023015"/>
    </source>
</evidence>
<dbReference type="GO" id="GO:0006352">
    <property type="term" value="P:DNA-templated transcription initiation"/>
    <property type="evidence" value="ECO:0007669"/>
    <property type="project" value="InterPro"/>
</dbReference>
<dbReference type="EMBL" id="RRCF01000001">
    <property type="protein sequence ID" value="RRJ23852.1"/>
    <property type="molecule type" value="Genomic_DNA"/>
</dbReference>
<dbReference type="PANTHER" id="PTHR43133">
    <property type="entry name" value="RNA POLYMERASE ECF-TYPE SIGMA FACTO"/>
    <property type="match status" value="1"/>
</dbReference>
<dbReference type="InterPro" id="IPR036388">
    <property type="entry name" value="WH-like_DNA-bd_sf"/>
</dbReference>
<protein>
    <submittedName>
        <fullName evidence="8">Sigma-70 family RNA polymerase sigma factor</fullName>
    </submittedName>
</protein>
<gene>
    <name evidence="8" type="ORF">EIK76_07315</name>
</gene>
<dbReference type="AlphaFoldDB" id="A0A3P3QRK5"/>
<dbReference type="InterPro" id="IPR013324">
    <property type="entry name" value="RNA_pol_sigma_r3/r4-like"/>
</dbReference>
<evidence type="ECO:0000256" key="5">
    <source>
        <dbReference type="ARBA" id="ARBA00023163"/>
    </source>
</evidence>
<dbReference type="Proteomes" id="UP000276260">
    <property type="component" value="Unassembled WGS sequence"/>
</dbReference>
<reference evidence="8 9" key="1">
    <citation type="submission" date="2018-11" db="EMBL/GenBank/DDBJ databases">
        <title>Draft genome analysis of Rheinheimera mesophila isolated from an industrial waste site.</title>
        <authorList>
            <person name="Yu Q."/>
            <person name="Qi Y."/>
            <person name="Zhang H."/>
            <person name="Lu Y."/>
            <person name="Pu J."/>
        </authorList>
    </citation>
    <scope>NUCLEOTIDE SEQUENCE [LARGE SCALE GENOMIC DNA]</scope>
    <source>
        <strain evidence="8 9">IITR13</strain>
    </source>
</reference>
<keyword evidence="3" id="KW-0731">Sigma factor</keyword>
<dbReference type="InterPro" id="IPR007627">
    <property type="entry name" value="RNA_pol_sigma70_r2"/>
</dbReference>
<dbReference type="NCBIfam" id="TIGR02937">
    <property type="entry name" value="sigma70-ECF"/>
    <property type="match status" value="1"/>
</dbReference>
<dbReference type="SUPFAM" id="SSF88946">
    <property type="entry name" value="Sigma2 domain of RNA polymerase sigma factors"/>
    <property type="match status" value="1"/>
</dbReference>
<dbReference type="PANTHER" id="PTHR43133:SF8">
    <property type="entry name" value="RNA POLYMERASE SIGMA FACTOR HI_1459-RELATED"/>
    <property type="match status" value="1"/>
</dbReference>
<proteinExistence type="inferred from homology"/>
<dbReference type="InterPro" id="IPR014284">
    <property type="entry name" value="RNA_pol_sigma-70_dom"/>
</dbReference>
<dbReference type="GO" id="GO:0016987">
    <property type="term" value="F:sigma factor activity"/>
    <property type="evidence" value="ECO:0007669"/>
    <property type="project" value="UniProtKB-KW"/>
</dbReference>
<keyword evidence="9" id="KW-1185">Reference proteome</keyword>
<dbReference type="Gene3D" id="1.10.1740.10">
    <property type="match status" value="1"/>
</dbReference>
<feature type="domain" description="RNA polymerase sigma-70 region 4" evidence="7">
    <location>
        <begin position="126"/>
        <end position="173"/>
    </location>
</feature>
<evidence type="ECO:0000259" key="7">
    <source>
        <dbReference type="Pfam" id="PF04545"/>
    </source>
</evidence>
<dbReference type="Pfam" id="PF04545">
    <property type="entry name" value="Sigma70_r4"/>
    <property type="match status" value="1"/>
</dbReference>
<dbReference type="Gene3D" id="1.10.10.10">
    <property type="entry name" value="Winged helix-like DNA-binding domain superfamily/Winged helix DNA-binding domain"/>
    <property type="match status" value="1"/>
</dbReference>
<dbReference type="RefSeq" id="WP_046519872.1">
    <property type="nucleotide sequence ID" value="NZ_LAVS01000019.1"/>
</dbReference>
<evidence type="ECO:0000259" key="6">
    <source>
        <dbReference type="Pfam" id="PF04542"/>
    </source>
</evidence>
<dbReference type="InterPro" id="IPR007630">
    <property type="entry name" value="RNA_pol_sigma70_r4"/>
</dbReference>
<dbReference type="Pfam" id="PF04542">
    <property type="entry name" value="Sigma70_r2"/>
    <property type="match status" value="1"/>
</dbReference>
<keyword evidence="5" id="KW-0804">Transcription</keyword>
<keyword evidence="2" id="KW-0805">Transcription regulation</keyword>